<keyword evidence="2" id="KW-1185">Reference proteome</keyword>
<accession>K4FB88</accession>
<dbReference type="OrthoDB" id="35265at10239"/>
<gene>
    <name evidence="1" type="ORF">GAP32_462</name>
</gene>
<evidence type="ECO:0000313" key="1">
    <source>
        <dbReference type="EMBL" id="AFC21919.1"/>
    </source>
</evidence>
<evidence type="ECO:0000313" key="2">
    <source>
        <dbReference type="Proteomes" id="UP000000457"/>
    </source>
</evidence>
<dbReference type="EMBL" id="JN882285">
    <property type="protein sequence ID" value="AFC21919.1"/>
    <property type="molecule type" value="Genomic_DNA"/>
</dbReference>
<organism evidence="1 2">
    <name type="scientific">Cronobacter phage vB_CsaM_GAP32</name>
    <dbReference type="NCBI Taxonomy" id="1141136"/>
    <lineage>
        <taxon>Viruses</taxon>
        <taxon>Duplodnaviria</taxon>
        <taxon>Heunggongvirae</taxon>
        <taxon>Uroviricota</taxon>
        <taxon>Caudoviricetes</taxon>
        <taxon>Mimasvirus</taxon>
        <taxon>Mimasvirus GAP32</taxon>
    </lineage>
</organism>
<dbReference type="GeneID" id="13994209"/>
<dbReference type="Proteomes" id="UP000000457">
    <property type="component" value="Segment"/>
</dbReference>
<dbReference type="RefSeq" id="YP_006987574.1">
    <property type="nucleotide sequence ID" value="NC_019401.1"/>
</dbReference>
<proteinExistence type="predicted"/>
<reference evidence="1 2" key="1">
    <citation type="journal article" date="2014" name="Virology">
        <title>Supersize me: Cronobacter sakazakii phage GAP32.</title>
        <authorList>
            <person name="Abbasifar R."/>
            <person name="Griffiths M.W."/>
            <person name="Sabour P.M."/>
            <person name="Ackermann H.-W."/>
            <person name="Vandersteegen K."/>
            <person name="Lavigne R."/>
            <person name="Noben J.-P."/>
            <person name="Villa A.A."/>
            <person name="Abbasifar A."/>
            <person name="Nash J.H.E."/>
            <person name="Kropinski A.M."/>
        </authorList>
    </citation>
    <scope>NUCLEOTIDE SEQUENCE [LARGE SCALE GENOMIC DNA]</scope>
    <source>
        <strain evidence="1">GAP-32</strain>
    </source>
</reference>
<name>K4FB88_9CAUD</name>
<dbReference type="KEGG" id="vg:13994209"/>
<protein>
    <submittedName>
        <fullName evidence="1">Uncharacterized protein</fullName>
    </submittedName>
</protein>
<sequence>MNVLICVVICFVSVCITIFLNKRTAAKLYQSLVLEADKPESPYSVSREHGPGGWGYCITKNGEVMYSDNKSRVFRKIEDAVTEINKLEGVQGYKKTRV</sequence>